<dbReference type="PANTHER" id="PTHR26452">
    <property type="entry name" value="OLFACTORY RECEPTOR"/>
    <property type="match status" value="1"/>
</dbReference>
<gene>
    <name evidence="12" type="ORF">GDO54_018584</name>
</gene>
<evidence type="ECO:0000256" key="3">
    <source>
        <dbReference type="ARBA" id="ARBA00022692"/>
    </source>
</evidence>
<dbReference type="InterPro" id="IPR000276">
    <property type="entry name" value="GPCR_Rhodpsn"/>
</dbReference>
<dbReference type="GO" id="GO:0005886">
    <property type="term" value="C:plasma membrane"/>
    <property type="evidence" value="ECO:0007669"/>
    <property type="project" value="UniProtKB-SubCell"/>
</dbReference>
<dbReference type="PROSITE" id="PS50262">
    <property type="entry name" value="G_PROTEIN_RECEP_F1_2"/>
    <property type="match status" value="1"/>
</dbReference>
<name>A0AAV2ZMI6_PYXAD</name>
<dbReference type="SUPFAM" id="SSF81321">
    <property type="entry name" value="Family A G protein-coupled receptor-like"/>
    <property type="match status" value="1"/>
</dbReference>
<keyword evidence="3 10" id="KW-0812">Transmembrane</keyword>
<accession>A0AAV2ZMI6</accession>
<feature type="transmembrane region" description="Helical" evidence="10">
    <location>
        <begin position="138"/>
        <end position="155"/>
    </location>
</feature>
<feature type="transmembrane region" description="Helical" evidence="10">
    <location>
        <begin position="235"/>
        <end position="259"/>
    </location>
</feature>
<evidence type="ECO:0000256" key="6">
    <source>
        <dbReference type="ARBA" id="ARBA00023040"/>
    </source>
</evidence>
<keyword evidence="7 10" id="KW-0472">Membrane</keyword>
<dbReference type="EMBL" id="DYDO01000056">
    <property type="protein sequence ID" value="DBA13670.1"/>
    <property type="molecule type" value="Genomic_DNA"/>
</dbReference>
<evidence type="ECO:0000313" key="12">
    <source>
        <dbReference type="EMBL" id="DBA13670.1"/>
    </source>
</evidence>
<keyword evidence="4" id="KW-0552">Olfaction</keyword>
<dbReference type="InterPro" id="IPR000725">
    <property type="entry name" value="Olfact_rcpt"/>
</dbReference>
<feature type="domain" description="G-protein coupled receptors family 1 profile" evidence="11">
    <location>
        <begin position="39"/>
        <end position="288"/>
    </location>
</feature>
<dbReference type="Pfam" id="PF13853">
    <property type="entry name" value="7tm_4"/>
    <property type="match status" value="1"/>
</dbReference>
<dbReference type="FunFam" id="1.20.1070.10:FF:000015">
    <property type="entry name" value="Olfactory receptor"/>
    <property type="match status" value="1"/>
</dbReference>
<keyword evidence="13" id="KW-1185">Reference proteome</keyword>
<keyword evidence="5 10" id="KW-1133">Transmembrane helix</keyword>
<comment type="caution">
    <text evidence="12">The sequence shown here is derived from an EMBL/GenBank/DDBJ whole genome shotgun (WGS) entry which is preliminary data.</text>
</comment>
<evidence type="ECO:0000256" key="9">
    <source>
        <dbReference type="ARBA" id="ARBA00023224"/>
    </source>
</evidence>
<sequence length="312" mass="35537">MDNYTGIDNFHILLFSNIDGSRAFIIGAFAFIYLIGVLMNLAIFTLICSNNHLHSPMYLFLCNLSFVDICYTTITIPKLLAMLLSRHNTVSFTQCFIQMFLLFTVATTEDLLLLIMAYDRYVAIWNPLRYHHLLSKKMCFLFTSLAWLSGCLNSSQLTMSATKMSFCHSNTIHSFYCDINAMKNIACGGTEMLYGVINVSSVLLGFVPFVCSLISYTQIVKIVLSIKTSEGRRKAFSTCSSHLTVIIIFYWTATTVYVIPSSEQYYVLEQVFTVLYTTIIPMLNPLIYSLKNKDVKWAVVRLLCNQHSQKLK</sequence>
<feature type="transmembrane region" description="Helical" evidence="10">
    <location>
        <begin position="23"/>
        <end position="46"/>
    </location>
</feature>
<dbReference type="PRINTS" id="PR00245">
    <property type="entry name" value="OLFACTORYR"/>
</dbReference>
<keyword evidence="6" id="KW-0297">G-protein coupled receptor</keyword>
<dbReference type="GO" id="GO:0004984">
    <property type="term" value="F:olfactory receptor activity"/>
    <property type="evidence" value="ECO:0007669"/>
    <property type="project" value="InterPro"/>
</dbReference>
<keyword evidence="8" id="KW-0675">Receptor</keyword>
<feature type="transmembrane region" description="Helical" evidence="10">
    <location>
        <begin position="265"/>
        <end position="287"/>
    </location>
</feature>
<dbReference type="CDD" id="cd13954">
    <property type="entry name" value="7tmA_OR"/>
    <property type="match status" value="1"/>
</dbReference>
<evidence type="ECO:0000256" key="4">
    <source>
        <dbReference type="ARBA" id="ARBA00022725"/>
    </source>
</evidence>
<keyword evidence="9" id="KW-0807">Transducer</keyword>
<evidence type="ECO:0000256" key="1">
    <source>
        <dbReference type="ARBA" id="ARBA00004651"/>
    </source>
</evidence>
<dbReference type="GO" id="GO:0004930">
    <property type="term" value="F:G protein-coupled receptor activity"/>
    <property type="evidence" value="ECO:0007669"/>
    <property type="project" value="UniProtKB-KW"/>
</dbReference>
<dbReference type="InterPro" id="IPR050516">
    <property type="entry name" value="Olfactory_GPCR"/>
</dbReference>
<evidence type="ECO:0000256" key="10">
    <source>
        <dbReference type="SAM" id="Phobius"/>
    </source>
</evidence>
<dbReference type="InterPro" id="IPR017452">
    <property type="entry name" value="GPCR_Rhodpsn_7TM"/>
</dbReference>
<evidence type="ECO:0000256" key="7">
    <source>
        <dbReference type="ARBA" id="ARBA00023136"/>
    </source>
</evidence>
<evidence type="ECO:0000256" key="8">
    <source>
        <dbReference type="ARBA" id="ARBA00023170"/>
    </source>
</evidence>
<evidence type="ECO:0000313" key="13">
    <source>
        <dbReference type="Proteomes" id="UP001181693"/>
    </source>
</evidence>
<evidence type="ECO:0000259" key="11">
    <source>
        <dbReference type="PROSITE" id="PS50262"/>
    </source>
</evidence>
<dbReference type="AlphaFoldDB" id="A0AAV2ZMI6"/>
<keyword evidence="2" id="KW-1003">Cell membrane</keyword>
<dbReference type="PRINTS" id="PR00237">
    <property type="entry name" value="GPCRRHODOPSN"/>
</dbReference>
<keyword evidence="4" id="KW-0716">Sensory transduction</keyword>
<feature type="transmembrane region" description="Helical" evidence="10">
    <location>
        <begin position="192"/>
        <end position="214"/>
    </location>
</feature>
<dbReference type="Gene3D" id="1.20.1070.10">
    <property type="entry name" value="Rhodopsin 7-helix transmembrane proteins"/>
    <property type="match status" value="1"/>
</dbReference>
<comment type="subcellular location">
    <subcellularLocation>
        <location evidence="1">Cell membrane</location>
        <topology evidence="1">Multi-pass membrane protein</topology>
    </subcellularLocation>
</comment>
<organism evidence="12 13">
    <name type="scientific">Pyxicephalus adspersus</name>
    <name type="common">African bullfrog</name>
    <dbReference type="NCBI Taxonomy" id="30357"/>
    <lineage>
        <taxon>Eukaryota</taxon>
        <taxon>Metazoa</taxon>
        <taxon>Chordata</taxon>
        <taxon>Craniata</taxon>
        <taxon>Vertebrata</taxon>
        <taxon>Euteleostomi</taxon>
        <taxon>Amphibia</taxon>
        <taxon>Batrachia</taxon>
        <taxon>Anura</taxon>
        <taxon>Neobatrachia</taxon>
        <taxon>Ranoidea</taxon>
        <taxon>Pyxicephalidae</taxon>
        <taxon>Pyxicephalinae</taxon>
        <taxon>Pyxicephalus</taxon>
    </lineage>
</organism>
<proteinExistence type="predicted"/>
<dbReference type="Proteomes" id="UP001181693">
    <property type="component" value="Unassembled WGS sequence"/>
</dbReference>
<evidence type="ECO:0000256" key="2">
    <source>
        <dbReference type="ARBA" id="ARBA00022475"/>
    </source>
</evidence>
<feature type="transmembrane region" description="Helical" evidence="10">
    <location>
        <begin position="96"/>
        <end position="118"/>
    </location>
</feature>
<reference evidence="12" key="1">
    <citation type="thesis" date="2020" institute="ProQuest LLC" country="789 East Eisenhower Parkway, Ann Arbor, MI, USA">
        <title>Comparative Genomics and Chromosome Evolution.</title>
        <authorList>
            <person name="Mudd A.B."/>
        </authorList>
    </citation>
    <scope>NUCLEOTIDE SEQUENCE</scope>
    <source>
        <strain evidence="12">1538</strain>
        <tissue evidence="12">Blood</tissue>
    </source>
</reference>
<feature type="transmembrane region" description="Helical" evidence="10">
    <location>
        <begin position="58"/>
        <end position="76"/>
    </location>
</feature>
<evidence type="ECO:0000256" key="5">
    <source>
        <dbReference type="ARBA" id="ARBA00022989"/>
    </source>
</evidence>
<protein>
    <recommendedName>
        <fullName evidence="11">G-protein coupled receptors family 1 profile domain-containing protein</fullName>
    </recommendedName>
</protein>